<evidence type="ECO:0000313" key="11">
    <source>
        <dbReference type="Proteomes" id="UP000585327"/>
    </source>
</evidence>
<dbReference type="InterPro" id="IPR001227">
    <property type="entry name" value="Ac_transferase_dom_sf"/>
</dbReference>
<comment type="catalytic activity">
    <reaction evidence="5 6">
        <text>holo-[ACP] + malonyl-CoA = malonyl-[ACP] + CoA</text>
        <dbReference type="Rhea" id="RHEA:41792"/>
        <dbReference type="Rhea" id="RHEA-COMP:9623"/>
        <dbReference type="Rhea" id="RHEA-COMP:9685"/>
        <dbReference type="ChEBI" id="CHEBI:57287"/>
        <dbReference type="ChEBI" id="CHEBI:57384"/>
        <dbReference type="ChEBI" id="CHEBI:64479"/>
        <dbReference type="ChEBI" id="CHEBI:78449"/>
        <dbReference type="EC" id="2.3.1.39"/>
    </reaction>
</comment>
<dbReference type="AlphaFoldDB" id="A0A838YQR3"/>
<evidence type="ECO:0000256" key="1">
    <source>
        <dbReference type="ARBA" id="ARBA00013258"/>
    </source>
</evidence>
<protein>
    <recommendedName>
        <fullName evidence="2 6">Malonyl CoA-acyl carrier protein transacylase</fullName>
        <ecNumber evidence="1 6">2.3.1.39</ecNumber>
    </recommendedName>
</protein>
<dbReference type="InterPro" id="IPR014043">
    <property type="entry name" value="Acyl_transferase_dom"/>
</dbReference>
<dbReference type="InterPro" id="IPR024925">
    <property type="entry name" value="Malonyl_CoA-ACP_transAc"/>
</dbReference>
<evidence type="ECO:0000256" key="5">
    <source>
        <dbReference type="ARBA" id="ARBA00048462"/>
    </source>
</evidence>
<dbReference type="Gene3D" id="3.40.366.10">
    <property type="entry name" value="Malonyl-Coenzyme A Acyl Carrier Protein, domain 2"/>
    <property type="match status" value="1"/>
</dbReference>
<evidence type="ECO:0000256" key="4">
    <source>
        <dbReference type="ARBA" id="ARBA00023315"/>
    </source>
</evidence>
<accession>A0A838YQR3</accession>
<keyword evidence="3 6" id="KW-0808">Transferase</keyword>
<organism evidence="10 11">
    <name type="scientific">SAR86 cluster bacterium</name>
    <dbReference type="NCBI Taxonomy" id="2030880"/>
    <lineage>
        <taxon>Bacteria</taxon>
        <taxon>Pseudomonadati</taxon>
        <taxon>Pseudomonadota</taxon>
        <taxon>Gammaproteobacteria</taxon>
        <taxon>SAR86 cluster</taxon>
    </lineage>
</organism>
<feature type="domain" description="Malonyl-CoA:ACP transacylase (MAT)" evidence="9">
    <location>
        <begin position="8"/>
        <end position="294"/>
    </location>
</feature>
<dbReference type="EMBL" id="JACETM010000002">
    <property type="protein sequence ID" value="MBA4723681.1"/>
    <property type="molecule type" value="Genomic_DNA"/>
</dbReference>
<dbReference type="SUPFAM" id="SSF55048">
    <property type="entry name" value="Probable ACP-binding domain of malonyl-CoA ACP transacylase"/>
    <property type="match status" value="1"/>
</dbReference>
<dbReference type="PIRSF" id="PIRSF000446">
    <property type="entry name" value="Mct"/>
    <property type="match status" value="1"/>
</dbReference>
<dbReference type="GO" id="GO:0006633">
    <property type="term" value="P:fatty acid biosynthetic process"/>
    <property type="evidence" value="ECO:0007669"/>
    <property type="project" value="TreeGrafter"/>
</dbReference>
<dbReference type="InterPro" id="IPR016035">
    <property type="entry name" value="Acyl_Trfase/lysoPLipase"/>
</dbReference>
<dbReference type="InterPro" id="IPR050858">
    <property type="entry name" value="Mal-CoA-ACP_Trans/PKS_FabD"/>
</dbReference>
<comment type="caution">
    <text evidence="10">The sequence shown here is derived from an EMBL/GenBank/DDBJ whole genome shotgun (WGS) entry which is preliminary data.</text>
</comment>
<dbReference type="InterPro" id="IPR016036">
    <property type="entry name" value="Malonyl_transacylase_ACP-bd"/>
</dbReference>
<feature type="active site" evidence="7">
    <location>
        <position position="88"/>
    </location>
</feature>
<reference evidence="10 11" key="1">
    <citation type="submission" date="2020-06" db="EMBL/GenBank/DDBJ databases">
        <title>Dysbiosis in marine aquaculture revealed through microbiome analysis: reverse ecology for environmental sustainability.</title>
        <authorList>
            <person name="Haro-Moreno J.M."/>
            <person name="Coutinho F.H."/>
            <person name="Zaragoza-Solas A."/>
            <person name="Picazo A."/>
            <person name="Almagro-Moreno S."/>
            <person name="Lopez-Perez M."/>
        </authorList>
    </citation>
    <scope>NUCLEOTIDE SEQUENCE [LARGE SCALE GENOMIC DNA]</scope>
    <source>
        <strain evidence="10">MCMED-G42</strain>
    </source>
</reference>
<dbReference type="SUPFAM" id="SSF52151">
    <property type="entry name" value="FabD/lysophospholipase-like"/>
    <property type="match status" value="1"/>
</dbReference>
<evidence type="ECO:0000313" key="10">
    <source>
        <dbReference type="EMBL" id="MBA4723681.1"/>
    </source>
</evidence>
<keyword evidence="4 6" id="KW-0012">Acyltransferase</keyword>
<evidence type="ECO:0000256" key="6">
    <source>
        <dbReference type="PIRNR" id="PIRNR000446"/>
    </source>
</evidence>
<evidence type="ECO:0000259" key="9">
    <source>
        <dbReference type="SMART" id="SM00827"/>
    </source>
</evidence>
<dbReference type="GO" id="GO:0005829">
    <property type="term" value="C:cytosol"/>
    <property type="evidence" value="ECO:0007669"/>
    <property type="project" value="TreeGrafter"/>
</dbReference>
<dbReference type="InterPro" id="IPR004410">
    <property type="entry name" value="Malonyl_CoA-ACP_transAc_FabD"/>
</dbReference>
<name>A0A838YQR3_9GAMM</name>
<sequence length="303" mass="33440">MSKHISVVFPGQGSQSHGMTETFTPDEFYNLGYKNPFDFDLLDIINNDEEKLNKSYYTQPALVLTSLLYYQRLKNILPNQPNILAGHSLGEYSALVASNAIDLHSALKLVYKRGKFMAESKNGSMMAVMGATLENILNVCDQINEDENENISAANLNSPNQIVLGGLESSINIAAIKLKELGAKRCIKLKVATASHCKLLGDASKKLENELNLIEFIEPEIDVIQNINAIISSDITKIKQNLVNQLTNPVQWIDTMKQINQHKGIIIECGPGKILSGLAKANGCENILTMSSATFEEDLRNML</sequence>
<comment type="similarity">
    <text evidence="6">Belongs to the fabD family.</text>
</comment>
<dbReference type="GO" id="GO:0004314">
    <property type="term" value="F:[acyl-carrier-protein] S-malonyltransferase activity"/>
    <property type="evidence" value="ECO:0007669"/>
    <property type="project" value="UniProtKB-EC"/>
</dbReference>
<dbReference type="PANTHER" id="PTHR42681">
    <property type="entry name" value="MALONYL-COA-ACYL CARRIER PROTEIN TRANSACYLASE, MITOCHONDRIAL"/>
    <property type="match status" value="1"/>
</dbReference>
<dbReference type="EC" id="2.3.1.39" evidence="1 6"/>
<evidence type="ECO:0000256" key="7">
    <source>
        <dbReference type="PIRSR" id="PIRSR000446-1"/>
    </source>
</evidence>
<feature type="active site" evidence="7">
    <location>
        <position position="196"/>
    </location>
</feature>
<dbReference type="Gene3D" id="3.30.70.250">
    <property type="entry name" value="Malonyl-CoA ACP transacylase, ACP-binding"/>
    <property type="match status" value="1"/>
</dbReference>
<evidence type="ECO:0000256" key="2">
    <source>
        <dbReference type="ARBA" id="ARBA00018953"/>
    </source>
</evidence>
<feature type="region of interest" description="Disordered" evidence="8">
    <location>
        <begin position="1"/>
        <end position="20"/>
    </location>
</feature>
<dbReference type="PANTHER" id="PTHR42681:SF1">
    <property type="entry name" value="MALONYL-COA-ACYL CARRIER PROTEIN TRANSACYLASE, MITOCHONDRIAL"/>
    <property type="match status" value="1"/>
</dbReference>
<dbReference type="Pfam" id="PF00698">
    <property type="entry name" value="Acyl_transf_1"/>
    <property type="match status" value="1"/>
</dbReference>
<dbReference type="SMART" id="SM00827">
    <property type="entry name" value="PKS_AT"/>
    <property type="match status" value="1"/>
</dbReference>
<gene>
    <name evidence="10" type="primary">fabD</name>
    <name evidence="10" type="ORF">H2021_00535</name>
</gene>
<dbReference type="NCBIfam" id="TIGR00128">
    <property type="entry name" value="fabD"/>
    <property type="match status" value="1"/>
</dbReference>
<dbReference type="Proteomes" id="UP000585327">
    <property type="component" value="Unassembled WGS sequence"/>
</dbReference>
<evidence type="ECO:0000256" key="8">
    <source>
        <dbReference type="SAM" id="MobiDB-lite"/>
    </source>
</evidence>
<proteinExistence type="inferred from homology"/>
<evidence type="ECO:0000256" key="3">
    <source>
        <dbReference type="ARBA" id="ARBA00022679"/>
    </source>
</evidence>